<dbReference type="OrthoDB" id="9777090at2"/>
<dbReference type="Pfam" id="PF12146">
    <property type="entry name" value="Hydrolase_4"/>
    <property type="match status" value="1"/>
</dbReference>
<dbReference type="PANTHER" id="PTHR43358">
    <property type="entry name" value="ALPHA/BETA-HYDROLASE"/>
    <property type="match status" value="1"/>
</dbReference>
<dbReference type="EMBL" id="QCYK01000001">
    <property type="protein sequence ID" value="PUZ28257.1"/>
    <property type="molecule type" value="Genomic_DNA"/>
</dbReference>
<organism evidence="2 3">
    <name type="scientific">Chitinophaga parva</name>
    <dbReference type="NCBI Taxonomy" id="2169414"/>
    <lineage>
        <taxon>Bacteria</taxon>
        <taxon>Pseudomonadati</taxon>
        <taxon>Bacteroidota</taxon>
        <taxon>Chitinophagia</taxon>
        <taxon>Chitinophagales</taxon>
        <taxon>Chitinophagaceae</taxon>
        <taxon>Chitinophaga</taxon>
    </lineage>
</organism>
<comment type="caution">
    <text evidence="2">The sequence shown here is derived from an EMBL/GenBank/DDBJ whole genome shotgun (WGS) entry which is preliminary data.</text>
</comment>
<sequence length="320" mass="36412">MKFLKRCGYLLLFLFILFNVIGAIHAWKFTHFYDDPNHVNKKPEQMTSGEKVAMILTGVKISKSVDTDTPTLEHENVILHTRDGIRLEGWYIPSDKAPNGTVILLHGYGSSRSDKLPEANYFHQLGYNTFLIDFRAHGGSGGYACSIGYRETEDLLAAWRFVKNKGENDNRITLWGMSMGAAVILKGVPEFDLHPGRVILEAPFASLTDAVNSRMRSVHIPNYPFTPLLTFWGGIEQGFWGFDFEPYRYAEKITCPALMCWGRHDPRVMEFETQKIFAHLGVKAPHKSLVIFERSGHQSFCRNEGDKWKAGIKDFMAMPE</sequence>
<dbReference type="RefSeq" id="WP_108684895.1">
    <property type="nucleotide sequence ID" value="NZ_QCYK01000001.1"/>
</dbReference>
<gene>
    <name evidence="2" type="ORF">DCC81_01870</name>
</gene>
<dbReference type="Proteomes" id="UP000244450">
    <property type="component" value="Unassembled WGS sequence"/>
</dbReference>
<evidence type="ECO:0000313" key="3">
    <source>
        <dbReference type="Proteomes" id="UP000244450"/>
    </source>
</evidence>
<evidence type="ECO:0000313" key="2">
    <source>
        <dbReference type="EMBL" id="PUZ28257.1"/>
    </source>
</evidence>
<dbReference type="PANTHER" id="PTHR43358:SF4">
    <property type="entry name" value="ALPHA_BETA HYDROLASE FOLD-1 DOMAIN-CONTAINING PROTEIN"/>
    <property type="match status" value="1"/>
</dbReference>
<dbReference type="SUPFAM" id="SSF53474">
    <property type="entry name" value="alpha/beta-Hydrolases"/>
    <property type="match status" value="1"/>
</dbReference>
<feature type="domain" description="Serine aminopeptidase S33" evidence="1">
    <location>
        <begin position="97"/>
        <end position="210"/>
    </location>
</feature>
<protein>
    <recommendedName>
        <fullName evidence="1">Serine aminopeptidase S33 domain-containing protein</fullName>
    </recommendedName>
</protein>
<dbReference type="InterPro" id="IPR029058">
    <property type="entry name" value="AB_hydrolase_fold"/>
</dbReference>
<evidence type="ECO:0000259" key="1">
    <source>
        <dbReference type="Pfam" id="PF12146"/>
    </source>
</evidence>
<dbReference type="InterPro" id="IPR052920">
    <property type="entry name" value="DNA-binding_regulatory"/>
</dbReference>
<reference evidence="2 3" key="1">
    <citation type="submission" date="2018-04" db="EMBL/GenBank/DDBJ databases">
        <title>Chitinophaga fuyangensis sp. nov., isolated from soil in a chemical factory.</title>
        <authorList>
            <person name="Chen K."/>
        </authorList>
    </citation>
    <scope>NUCLEOTIDE SEQUENCE [LARGE SCALE GENOMIC DNA]</scope>
    <source>
        <strain evidence="2 3">LY-1</strain>
    </source>
</reference>
<dbReference type="Gene3D" id="3.40.50.1820">
    <property type="entry name" value="alpha/beta hydrolase"/>
    <property type="match status" value="1"/>
</dbReference>
<accession>A0A2T7BKQ5</accession>
<dbReference type="AlphaFoldDB" id="A0A2T7BKQ5"/>
<name>A0A2T7BKQ5_9BACT</name>
<proteinExistence type="predicted"/>
<keyword evidence="3" id="KW-1185">Reference proteome</keyword>
<dbReference type="InterPro" id="IPR022742">
    <property type="entry name" value="Hydrolase_4"/>
</dbReference>